<organism evidence="3 4">
    <name type="scientific">Rhodococcus rhodochrous</name>
    <dbReference type="NCBI Taxonomy" id="1829"/>
    <lineage>
        <taxon>Bacteria</taxon>
        <taxon>Bacillati</taxon>
        <taxon>Actinomycetota</taxon>
        <taxon>Actinomycetes</taxon>
        <taxon>Mycobacteriales</taxon>
        <taxon>Nocardiaceae</taxon>
        <taxon>Rhodococcus</taxon>
    </lineage>
</organism>
<dbReference type="Proteomes" id="UP001198630">
    <property type="component" value="Unassembled WGS sequence"/>
</dbReference>
<feature type="non-terminal residue" evidence="3">
    <location>
        <position position="381"/>
    </location>
</feature>
<name>A0AAW4XQ29_RHORH</name>
<dbReference type="InterPro" id="IPR002525">
    <property type="entry name" value="Transp_IS110-like_N"/>
</dbReference>
<proteinExistence type="predicted"/>
<evidence type="ECO:0000259" key="2">
    <source>
        <dbReference type="Pfam" id="PF02371"/>
    </source>
</evidence>
<reference evidence="3" key="1">
    <citation type="submission" date="2021-11" db="EMBL/GenBank/DDBJ databases">
        <title>Development of a sustainable strategy for remediation of hydrocarbon-contaminated territories based on the waste exchange concept.</title>
        <authorList>
            <person name="Elkin A."/>
        </authorList>
    </citation>
    <scope>NUCLEOTIDE SEQUENCE</scope>
    <source>
        <strain evidence="3">IEGM 757</strain>
    </source>
</reference>
<gene>
    <name evidence="3" type="ORF">LQ384_29100</name>
</gene>
<dbReference type="AlphaFoldDB" id="A0AAW4XQ29"/>
<comment type="caution">
    <text evidence="3">The sequence shown here is derived from an EMBL/GenBank/DDBJ whole genome shotgun (WGS) entry which is preliminary data.</text>
</comment>
<dbReference type="Pfam" id="PF01548">
    <property type="entry name" value="DEDD_Tnp_IS110"/>
    <property type="match status" value="1"/>
</dbReference>
<dbReference type="PANTHER" id="PTHR33055">
    <property type="entry name" value="TRANSPOSASE FOR INSERTION SEQUENCE ELEMENT IS1111A"/>
    <property type="match status" value="1"/>
</dbReference>
<dbReference type="NCBIfam" id="NF033542">
    <property type="entry name" value="transpos_IS110"/>
    <property type="match status" value="1"/>
</dbReference>
<dbReference type="GO" id="GO:0006313">
    <property type="term" value="P:DNA transposition"/>
    <property type="evidence" value="ECO:0007669"/>
    <property type="project" value="InterPro"/>
</dbReference>
<sequence length="381" mass="41797">MDELWCGIDWAEEHHDIAVIDDRGAVLVTERISDDIAGVGRLTELILDHRPEGLNGLPIAIETTQGLLVAALRSAGADVYAINPLSVSRYRDRYSPSRAKSDTADALVLANILRTDCDNHRRLPRDSDQAQAIKVLARAHQDAIWDRQQIASKARSLLRQYFPAFLATFDDLTTMGARTVLRLAPTPAAAAMLRPSTVAAALRRGGRKRGVDIEARRIVAGLRSPHLRQPPSVEDAMGRQAQAYARALATAADNVDSLEAALTTEFTEHPDAPILTSFPGLGTILGARILGEMGDDRERFTTARGLKAYAGTAPVTRASGTKTTVRFRLVRNKRLNHAAYLWALPLILHSTEARAHYDRRRNKGDTHTAASRNLANRFLGM</sequence>
<dbReference type="Pfam" id="PF02371">
    <property type="entry name" value="Transposase_20"/>
    <property type="match status" value="1"/>
</dbReference>
<evidence type="ECO:0000313" key="3">
    <source>
        <dbReference type="EMBL" id="MCD2115128.1"/>
    </source>
</evidence>
<feature type="domain" description="Transposase IS116/IS110/IS902 C-terminal" evidence="2">
    <location>
        <begin position="273"/>
        <end position="357"/>
    </location>
</feature>
<accession>A0AAW4XQ29</accession>
<feature type="domain" description="Transposase IS110-like N-terminal" evidence="1">
    <location>
        <begin position="6"/>
        <end position="163"/>
    </location>
</feature>
<dbReference type="PANTHER" id="PTHR33055:SF3">
    <property type="entry name" value="PUTATIVE TRANSPOSASE FOR IS117-RELATED"/>
    <property type="match status" value="1"/>
</dbReference>
<protein>
    <submittedName>
        <fullName evidence="3">IS110 family transposase</fullName>
    </submittedName>
</protein>
<dbReference type="GO" id="GO:0004803">
    <property type="term" value="F:transposase activity"/>
    <property type="evidence" value="ECO:0007669"/>
    <property type="project" value="InterPro"/>
</dbReference>
<dbReference type="InterPro" id="IPR047650">
    <property type="entry name" value="Transpos_IS110"/>
</dbReference>
<dbReference type="EMBL" id="JAJNCO010000067">
    <property type="protein sequence ID" value="MCD2115128.1"/>
    <property type="molecule type" value="Genomic_DNA"/>
</dbReference>
<evidence type="ECO:0000259" key="1">
    <source>
        <dbReference type="Pfam" id="PF01548"/>
    </source>
</evidence>
<dbReference type="RefSeq" id="WP_230793012.1">
    <property type="nucleotide sequence ID" value="NZ_JAJNCO010000067.1"/>
</dbReference>
<dbReference type="InterPro" id="IPR003346">
    <property type="entry name" value="Transposase_20"/>
</dbReference>
<dbReference type="GO" id="GO:0003677">
    <property type="term" value="F:DNA binding"/>
    <property type="evidence" value="ECO:0007669"/>
    <property type="project" value="InterPro"/>
</dbReference>
<evidence type="ECO:0000313" key="4">
    <source>
        <dbReference type="Proteomes" id="UP001198630"/>
    </source>
</evidence>